<name>A0A0W7Z6S4_9BURK</name>
<reference evidence="1 2" key="1">
    <citation type="submission" date="2015-12" db="EMBL/GenBank/DDBJ databases">
        <title>Complete genome sequence of a multi-drug resistant strain Acidovorax sp. 12322-1.</title>
        <authorList>
            <person name="Ming D."/>
            <person name="Wang M."/>
            <person name="Hu S."/>
            <person name="Zhou Y."/>
            <person name="Jiang T."/>
        </authorList>
    </citation>
    <scope>NUCLEOTIDE SEQUENCE [LARGE SCALE GENOMIC DNA]</scope>
    <source>
        <strain evidence="1 2">12322-1</strain>
    </source>
</reference>
<dbReference type="Pfam" id="PF18728">
    <property type="entry name" value="HEPN_AbiV"/>
    <property type="match status" value="1"/>
</dbReference>
<protein>
    <recommendedName>
        <fullName evidence="3">AbiV family abortive infection protein</fullName>
    </recommendedName>
</protein>
<dbReference type="AlphaFoldDB" id="A0A0W7Z6S4"/>
<dbReference type="NCBIfam" id="TIGR04498">
    <property type="entry name" value="AbiV_defense"/>
    <property type="match status" value="1"/>
</dbReference>
<proteinExistence type="predicted"/>
<evidence type="ECO:0000313" key="2">
    <source>
        <dbReference type="Proteomes" id="UP000053300"/>
    </source>
</evidence>
<evidence type="ECO:0000313" key="1">
    <source>
        <dbReference type="EMBL" id="KUF43066.1"/>
    </source>
</evidence>
<dbReference type="EMBL" id="LPXH01000006">
    <property type="protein sequence ID" value="KUF43066.1"/>
    <property type="molecule type" value="Genomic_DNA"/>
</dbReference>
<evidence type="ECO:0008006" key="3">
    <source>
        <dbReference type="Google" id="ProtNLM"/>
    </source>
</evidence>
<dbReference type="RefSeq" id="WP_058879466.1">
    <property type="nucleotide sequence ID" value="NZ_CAUCIF010000006.1"/>
</dbReference>
<organism evidence="1 2">
    <name type="scientific">Comamonas kerstersii</name>
    <dbReference type="NCBI Taxonomy" id="225992"/>
    <lineage>
        <taxon>Bacteria</taxon>
        <taxon>Pseudomonadati</taxon>
        <taxon>Pseudomonadota</taxon>
        <taxon>Betaproteobacteria</taxon>
        <taxon>Burkholderiales</taxon>
        <taxon>Comamonadaceae</taxon>
        <taxon>Comamonas</taxon>
    </lineage>
</organism>
<dbReference type="Proteomes" id="UP000053300">
    <property type="component" value="Unassembled WGS sequence"/>
</dbReference>
<accession>A0A1V3TPZ6</accession>
<gene>
    <name evidence="1" type="ORF">AS359_08470</name>
</gene>
<accession>A0A0W7Z6S4</accession>
<comment type="caution">
    <text evidence="1">The sequence shown here is derived from an EMBL/GenBank/DDBJ whole genome shotgun (WGS) entry which is preliminary data.</text>
</comment>
<sequence>MQKKLNAYRGKLSAAEIAKGITVAGCNARRLADDAATLLAAGSFPTAASLAALAIEESGKASILRALALARNDAEIKDEWKAYRSHTCKNTKWLLPALAASGARKLDDLRPLFDQDSDHPFLLDQLKQLGFYTDCLGNGHWAVPTEVIDQDLAQMLVNVANVMTKHKDVPEKEIELWIEHVGPVWKKDLEWMKKALANWYAAMQAAGLAPEGENKIEQFIHDGI</sequence>
<keyword evidence="2" id="KW-1185">Reference proteome</keyword>
<dbReference type="InterPro" id="IPR030987">
    <property type="entry name" value="AbiV"/>
</dbReference>